<name>A0ABU2Y4T0_9FLAO</name>
<dbReference type="GO" id="GO:0016757">
    <property type="term" value="F:glycosyltransferase activity"/>
    <property type="evidence" value="ECO:0007669"/>
    <property type="project" value="UniProtKB-KW"/>
</dbReference>
<evidence type="ECO:0000259" key="2">
    <source>
        <dbReference type="Pfam" id="PF00535"/>
    </source>
</evidence>
<dbReference type="EMBL" id="JAVRHV010000001">
    <property type="protein sequence ID" value="MDT0552280.1"/>
    <property type="molecule type" value="Genomic_DNA"/>
</dbReference>
<reference evidence="3 4" key="1">
    <citation type="submission" date="2023-09" db="EMBL/GenBank/DDBJ databases">
        <authorList>
            <person name="Rey-Velasco X."/>
        </authorList>
    </citation>
    <scope>NUCLEOTIDE SEQUENCE [LARGE SCALE GENOMIC DNA]</scope>
    <source>
        <strain evidence="3 4">P050</strain>
    </source>
</reference>
<keyword evidence="1" id="KW-0812">Transmembrane</keyword>
<keyword evidence="1" id="KW-0472">Membrane</keyword>
<dbReference type="InterPro" id="IPR029044">
    <property type="entry name" value="Nucleotide-diphossugar_trans"/>
</dbReference>
<dbReference type="Gene3D" id="3.90.550.10">
    <property type="entry name" value="Spore Coat Polysaccharide Biosynthesis Protein SpsA, Chain A"/>
    <property type="match status" value="1"/>
</dbReference>
<gene>
    <name evidence="3" type="ORF">RM519_03375</name>
</gene>
<comment type="caution">
    <text evidence="3">The sequence shown here is derived from an EMBL/GenBank/DDBJ whole genome shotgun (WGS) entry which is preliminary data.</text>
</comment>
<accession>A0ABU2Y4T0</accession>
<dbReference type="PANTHER" id="PTHR22916:SF3">
    <property type="entry name" value="UDP-GLCNAC:BETAGAL BETA-1,3-N-ACETYLGLUCOSAMINYLTRANSFERASE-LIKE PROTEIN 1"/>
    <property type="match status" value="1"/>
</dbReference>
<dbReference type="SUPFAM" id="SSF53448">
    <property type="entry name" value="Nucleotide-diphospho-sugar transferases"/>
    <property type="match status" value="1"/>
</dbReference>
<dbReference type="Pfam" id="PF00535">
    <property type="entry name" value="Glycos_transf_2"/>
    <property type="match status" value="1"/>
</dbReference>
<dbReference type="EC" id="2.4.-.-" evidence="3"/>
<keyword evidence="1" id="KW-1133">Transmembrane helix</keyword>
<dbReference type="PANTHER" id="PTHR22916">
    <property type="entry name" value="GLYCOSYLTRANSFERASE"/>
    <property type="match status" value="1"/>
</dbReference>
<dbReference type="InterPro" id="IPR001173">
    <property type="entry name" value="Glyco_trans_2-like"/>
</dbReference>
<dbReference type="Proteomes" id="UP001252186">
    <property type="component" value="Unassembled WGS sequence"/>
</dbReference>
<dbReference type="RefSeq" id="WP_311592133.1">
    <property type="nucleotide sequence ID" value="NZ_JAVRHV010000001.1"/>
</dbReference>
<evidence type="ECO:0000313" key="4">
    <source>
        <dbReference type="Proteomes" id="UP001252186"/>
    </source>
</evidence>
<keyword evidence="3" id="KW-0328">Glycosyltransferase</keyword>
<evidence type="ECO:0000256" key="1">
    <source>
        <dbReference type="SAM" id="Phobius"/>
    </source>
</evidence>
<organism evidence="3 4">
    <name type="scientific">Urechidicola vernalis</name>
    <dbReference type="NCBI Taxonomy" id="3075600"/>
    <lineage>
        <taxon>Bacteria</taxon>
        <taxon>Pseudomonadati</taxon>
        <taxon>Bacteroidota</taxon>
        <taxon>Flavobacteriia</taxon>
        <taxon>Flavobacteriales</taxon>
        <taxon>Flavobacteriaceae</taxon>
        <taxon>Urechidicola</taxon>
    </lineage>
</organism>
<sequence length="321" mass="37983">MQSNLVSIIIPTYNRAHLITETLNSIIDQSYHNWECIIVDDGSTDNTHELLESFNNDDRILYVKRPKKRPKGVNSCRNYGLEIAKGVLIQWFDSDDLMHPNRIEVMVRILEHGSYKCVISNFSYFRGNLNNKDYQIKPFNNFNNNSLQQGIVSGLITINLQSILWDRTFLREGKFNEKLSYAEDIEFIFKEVIRTNFTFTIFDKVLVYVRKHDSSLTDAFKNRKIDLINDEIKVRYYILNQVYKMKLNSETLKGALKMYLKSIKYLLYINRSKDFYFEFIKVFKITKFNYLPHLILLLVISVSYLFAQRGMSSYQKVINQL</sequence>
<keyword evidence="3" id="KW-0808">Transferase</keyword>
<feature type="transmembrane region" description="Helical" evidence="1">
    <location>
        <begin position="290"/>
        <end position="307"/>
    </location>
</feature>
<keyword evidence="4" id="KW-1185">Reference proteome</keyword>
<evidence type="ECO:0000313" key="3">
    <source>
        <dbReference type="EMBL" id="MDT0552280.1"/>
    </source>
</evidence>
<feature type="domain" description="Glycosyltransferase 2-like" evidence="2">
    <location>
        <begin position="7"/>
        <end position="152"/>
    </location>
</feature>
<proteinExistence type="predicted"/>
<protein>
    <submittedName>
        <fullName evidence="3">Glycosyltransferase family 2 protein</fullName>
        <ecNumber evidence="3">2.4.-.-</ecNumber>
    </submittedName>
</protein>